<gene>
    <name evidence="9" type="primary">ung</name>
    <name evidence="13" type="ORF">FC50_GL000864</name>
</gene>
<keyword evidence="9" id="KW-0963">Cytoplasm</keyword>
<dbReference type="SMART" id="SM00987">
    <property type="entry name" value="UreE_C"/>
    <property type="match status" value="1"/>
</dbReference>
<dbReference type="EMBL" id="AZFJ01000045">
    <property type="protein sequence ID" value="KRL86345.1"/>
    <property type="molecule type" value="Genomic_DNA"/>
</dbReference>
<evidence type="ECO:0000256" key="2">
    <source>
        <dbReference type="ARBA" id="ARBA00002631"/>
    </source>
</evidence>
<organism evidence="13 14">
    <name type="scientific">Lacticaseibacillus pantheris DSM 15945 = JCM 12539 = NBRC 106106</name>
    <dbReference type="NCBI Taxonomy" id="1423783"/>
    <lineage>
        <taxon>Bacteria</taxon>
        <taxon>Bacillati</taxon>
        <taxon>Bacillota</taxon>
        <taxon>Bacilli</taxon>
        <taxon>Lactobacillales</taxon>
        <taxon>Lactobacillaceae</taxon>
        <taxon>Lacticaseibacillus</taxon>
    </lineage>
</organism>
<evidence type="ECO:0000256" key="4">
    <source>
        <dbReference type="ARBA" id="ARBA00012030"/>
    </source>
</evidence>
<keyword evidence="7 9" id="KW-0378">Hydrolase</keyword>
<dbReference type="InterPro" id="IPR002043">
    <property type="entry name" value="UDG_fam1"/>
</dbReference>
<dbReference type="NCBIfam" id="NF003588">
    <property type="entry name" value="PRK05254.1-1"/>
    <property type="match status" value="1"/>
</dbReference>
<evidence type="ECO:0000256" key="7">
    <source>
        <dbReference type="ARBA" id="ARBA00022801"/>
    </source>
</evidence>
<dbReference type="Pfam" id="PF03167">
    <property type="entry name" value="UDG"/>
    <property type="match status" value="1"/>
</dbReference>
<reference evidence="13 14" key="1">
    <citation type="journal article" date="2015" name="Genome Announc.">
        <title>Expanding the biotechnology potential of lactobacilli through comparative genomics of 213 strains and associated genera.</title>
        <authorList>
            <person name="Sun Z."/>
            <person name="Harris H.M."/>
            <person name="McCann A."/>
            <person name="Guo C."/>
            <person name="Argimon S."/>
            <person name="Zhang W."/>
            <person name="Yang X."/>
            <person name="Jeffery I.B."/>
            <person name="Cooney J.C."/>
            <person name="Kagawa T.F."/>
            <person name="Liu W."/>
            <person name="Song Y."/>
            <person name="Salvetti E."/>
            <person name="Wrobel A."/>
            <person name="Rasinkangas P."/>
            <person name="Parkhill J."/>
            <person name="Rea M.C."/>
            <person name="O'Sullivan O."/>
            <person name="Ritari J."/>
            <person name="Douillard F.P."/>
            <person name="Paul Ross R."/>
            <person name="Yang R."/>
            <person name="Briner A.E."/>
            <person name="Felis G.E."/>
            <person name="de Vos W.M."/>
            <person name="Barrangou R."/>
            <person name="Klaenhammer T.R."/>
            <person name="Caufield P.W."/>
            <person name="Cui Y."/>
            <person name="Zhang H."/>
            <person name="O'Toole P.W."/>
        </authorList>
    </citation>
    <scope>NUCLEOTIDE SEQUENCE [LARGE SCALE GENOMIC DNA]</scope>
    <source>
        <strain evidence="13 14">DSM 15945</strain>
    </source>
</reference>
<dbReference type="STRING" id="1423783.FC50_GL000864"/>
<dbReference type="InterPro" id="IPR036895">
    <property type="entry name" value="Uracil-DNA_glycosylase-like_sf"/>
</dbReference>
<name>A0A0R1TYQ1_9LACO</name>
<dbReference type="Proteomes" id="UP000051922">
    <property type="component" value="Unassembled WGS sequence"/>
</dbReference>
<dbReference type="PATRIC" id="fig|1423783.4.peg.892"/>
<comment type="catalytic activity">
    <reaction evidence="1 9 11">
        <text>Hydrolyzes single-stranded DNA or mismatched double-stranded DNA and polynucleotides, releasing free uracil.</text>
        <dbReference type="EC" id="3.2.2.27"/>
    </reaction>
</comment>
<evidence type="ECO:0000256" key="11">
    <source>
        <dbReference type="RuleBase" id="RU003780"/>
    </source>
</evidence>
<keyword evidence="6 9" id="KW-0227">DNA damage</keyword>
<accession>A0A0R1TYQ1</accession>
<keyword evidence="14" id="KW-1185">Reference proteome</keyword>
<dbReference type="EC" id="3.2.2.27" evidence="4 9"/>
<comment type="similarity">
    <text evidence="3 9 11">Belongs to the uracil-DNA glycosylase (UDG) superfamily. UNG family.</text>
</comment>
<evidence type="ECO:0000313" key="14">
    <source>
        <dbReference type="Proteomes" id="UP000051922"/>
    </source>
</evidence>
<dbReference type="CDD" id="cd10027">
    <property type="entry name" value="UDG-F1-like"/>
    <property type="match status" value="1"/>
</dbReference>
<evidence type="ECO:0000256" key="1">
    <source>
        <dbReference type="ARBA" id="ARBA00001400"/>
    </source>
</evidence>
<feature type="active site" description="Proton acceptor" evidence="9 10">
    <location>
        <position position="69"/>
    </location>
</feature>
<dbReference type="FunFam" id="3.40.470.10:FF:000001">
    <property type="entry name" value="Uracil-DNA glycosylase"/>
    <property type="match status" value="1"/>
</dbReference>
<dbReference type="NCBIfam" id="NF003589">
    <property type="entry name" value="PRK05254.1-2"/>
    <property type="match status" value="1"/>
</dbReference>
<dbReference type="GO" id="GO:0097510">
    <property type="term" value="P:base-excision repair, AP site formation via deaminated base removal"/>
    <property type="evidence" value="ECO:0007669"/>
    <property type="project" value="TreeGrafter"/>
</dbReference>
<evidence type="ECO:0000259" key="12">
    <source>
        <dbReference type="SMART" id="SM00986"/>
    </source>
</evidence>
<evidence type="ECO:0000256" key="5">
    <source>
        <dbReference type="ARBA" id="ARBA00018429"/>
    </source>
</evidence>
<keyword evidence="8 9" id="KW-0234">DNA repair</keyword>
<dbReference type="SMART" id="SM00986">
    <property type="entry name" value="UDG"/>
    <property type="match status" value="1"/>
</dbReference>
<dbReference type="PANTHER" id="PTHR11264:SF0">
    <property type="entry name" value="URACIL-DNA GLYCOSYLASE"/>
    <property type="match status" value="1"/>
</dbReference>
<dbReference type="PANTHER" id="PTHR11264">
    <property type="entry name" value="URACIL-DNA GLYCOSYLASE"/>
    <property type="match status" value="1"/>
</dbReference>
<dbReference type="GO" id="GO:0004844">
    <property type="term" value="F:uracil DNA N-glycosylase activity"/>
    <property type="evidence" value="ECO:0007669"/>
    <property type="project" value="UniProtKB-UniRule"/>
</dbReference>
<dbReference type="AlphaFoldDB" id="A0A0R1TYQ1"/>
<comment type="caution">
    <text evidence="13">The sequence shown here is derived from an EMBL/GenBank/DDBJ whole genome shotgun (WGS) entry which is preliminary data.</text>
</comment>
<proteinExistence type="inferred from homology"/>
<dbReference type="SUPFAM" id="SSF52141">
    <property type="entry name" value="Uracil-DNA glycosylase-like"/>
    <property type="match status" value="1"/>
</dbReference>
<dbReference type="HAMAP" id="MF_00148">
    <property type="entry name" value="UDG"/>
    <property type="match status" value="1"/>
</dbReference>
<dbReference type="InterPro" id="IPR005122">
    <property type="entry name" value="Uracil-DNA_glycosylase-like"/>
</dbReference>
<comment type="subcellular location">
    <subcellularLocation>
        <location evidence="9">Cytoplasm</location>
    </subcellularLocation>
</comment>
<dbReference type="PROSITE" id="PS00130">
    <property type="entry name" value="U_DNA_GLYCOSYLASE"/>
    <property type="match status" value="1"/>
</dbReference>
<sequence>MMDLTKTIIHDDWQEVLAPVFASPTYAQLHAFLRSEYGSQTVYPDMYHIFQAFEWTPFSATRVVILGQDPYHEEHQAVGASFAVSPGVQIPPSLVNIYQELQSDLGIAPVHHGYLKSWAEQGVLLLNAVLTVRAHQANSHRGKGWEDLTDAAIKALSARGGVVFILWGRSAQNKRPFIDEGKNVVIASAHPSPLSAYRGFFGSKPFSRTNAALVQMGEQPINWQLPKHVERAD</sequence>
<feature type="domain" description="Uracil-DNA glycosylase-like" evidence="12">
    <location>
        <begin position="54"/>
        <end position="213"/>
    </location>
</feature>
<evidence type="ECO:0000313" key="13">
    <source>
        <dbReference type="EMBL" id="KRL86345.1"/>
    </source>
</evidence>
<evidence type="ECO:0000256" key="10">
    <source>
        <dbReference type="PROSITE-ProRule" id="PRU10072"/>
    </source>
</evidence>
<protein>
    <recommendedName>
        <fullName evidence="5 9">Uracil-DNA glycosylase</fullName>
        <shortName evidence="9">UDG</shortName>
        <ecNumber evidence="4 9">3.2.2.27</ecNumber>
    </recommendedName>
</protein>
<dbReference type="GO" id="GO:0005737">
    <property type="term" value="C:cytoplasm"/>
    <property type="evidence" value="ECO:0007669"/>
    <property type="project" value="UniProtKB-SubCell"/>
</dbReference>
<comment type="function">
    <text evidence="2 9 11">Excises uracil residues from the DNA which can arise as a result of misincorporation of dUMP residues by DNA polymerase or due to deamination of cytosine.</text>
</comment>
<dbReference type="NCBIfam" id="TIGR00628">
    <property type="entry name" value="ung"/>
    <property type="match status" value="1"/>
</dbReference>
<evidence type="ECO:0000256" key="3">
    <source>
        <dbReference type="ARBA" id="ARBA00008184"/>
    </source>
</evidence>
<dbReference type="Gene3D" id="3.40.470.10">
    <property type="entry name" value="Uracil-DNA glycosylase-like domain"/>
    <property type="match status" value="1"/>
</dbReference>
<dbReference type="InterPro" id="IPR018085">
    <property type="entry name" value="Ura-DNA_Glyclase_AS"/>
</dbReference>
<evidence type="ECO:0000256" key="6">
    <source>
        <dbReference type="ARBA" id="ARBA00022763"/>
    </source>
</evidence>
<evidence type="ECO:0000256" key="8">
    <source>
        <dbReference type="ARBA" id="ARBA00023204"/>
    </source>
</evidence>
<dbReference type="NCBIfam" id="NF003592">
    <property type="entry name" value="PRK05254.1-5"/>
    <property type="match status" value="1"/>
</dbReference>
<evidence type="ECO:0000256" key="9">
    <source>
        <dbReference type="HAMAP-Rule" id="MF_00148"/>
    </source>
</evidence>